<name>A0A7R9B147_TIMSH</name>
<accession>A0A7R9B147</accession>
<protein>
    <submittedName>
        <fullName evidence="2">Uncharacterized protein</fullName>
    </submittedName>
</protein>
<gene>
    <name evidence="2" type="ORF">TSIB3V08_LOCUS8376</name>
</gene>
<sequence>MPHKEHTQTTEGSWEYLVLDAGGQPPGVLRHRAGPAGGGGDPRAPHAHHLTRGRRTGHHGRRSPSLALDNNVPAPAGHRPDYSPTPARLAASHRGRGGGTQPQQEGHLILFFHRGFRLLRRCTGWDSALAGRTRLQDLARLTPRRTQPWAVKERENLVAIPYAIPERVFLPSGILLVHVTRGYTHEEDNIEHSLMITSRDVGKVPSLYKANEPNSVSLTRHGQKRETPENEIIAMDRRERHQITRLLLWIEERDTRERDYCYEERYTRERDYCYGQKRETPENEIIAMDRRHQETLAWTRMTVPIDESWERKEDWRIDPRTRNSTSGRAVTLTRLFVCADPIGRFTNSFSLLANRTNAAASSSRKELSGKQFMKLTLRRPDRNSNSDLPVISRSAWHVNDALDLSATEADSKIYVQKEKKTTQTTKLQQKNTTNALANYATEAGNVEEYGEMVSSEGYIIWSGNFTKPSVVSCELSVSTKEAMGLLVHKTLADEDRRTILEKMQCLRPFQHRPDKKDDIRLTWIISNTDLAVLPNPYKTITENRNTLACECPSTRAQCRTKRVPPARPVTSARQLCLRRRPINCKTHHCCVSPHDHHHISRRPIHRGTPIASQIAPKTSTILMHGHAGRLPHGYRGPREVKEGFGNQINLCRDRGSNLGPSAEKSDTLPLDRQVTIPDKPEIRSNEGRIDEVPL</sequence>
<reference evidence="2" key="1">
    <citation type="submission" date="2020-11" db="EMBL/GenBank/DDBJ databases">
        <authorList>
            <person name="Tran Van P."/>
        </authorList>
    </citation>
    <scope>NUCLEOTIDE SEQUENCE</scope>
</reference>
<feature type="compositionally biased region" description="Basic and acidic residues" evidence="1">
    <location>
        <begin position="678"/>
        <end position="694"/>
    </location>
</feature>
<dbReference type="EMBL" id="OC004302">
    <property type="protein sequence ID" value="CAD7264322.1"/>
    <property type="molecule type" value="Genomic_DNA"/>
</dbReference>
<evidence type="ECO:0000313" key="2">
    <source>
        <dbReference type="EMBL" id="CAD7264322.1"/>
    </source>
</evidence>
<evidence type="ECO:0000256" key="1">
    <source>
        <dbReference type="SAM" id="MobiDB-lite"/>
    </source>
</evidence>
<feature type="region of interest" description="Disordered" evidence="1">
    <location>
        <begin position="653"/>
        <end position="694"/>
    </location>
</feature>
<proteinExistence type="predicted"/>
<feature type="compositionally biased region" description="Basic residues" evidence="1">
    <location>
        <begin position="45"/>
        <end position="62"/>
    </location>
</feature>
<feature type="region of interest" description="Disordered" evidence="1">
    <location>
        <begin position="19"/>
        <end position="104"/>
    </location>
</feature>
<dbReference type="AlphaFoldDB" id="A0A7R9B147"/>
<organism evidence="2">
    <name type="scientific">Timema shepardi</name>
    <name type="common">Walking stick</name>
    <dbReference type="NCBI Taxonomy" id="629360"/>
    <lineage>
        <taxon>Eukaryota</taxon>
        <taxon>Metazoa</taxon>
        <taxon>Ecdysozoa</taxon>
        <taxon>Arthropoda</taxon>
        <taxon>Hexapoda</taxon>
        <taxon>Insecta</taxon>
        <taxon>Pterygota</taxon>
        <taxon>Neoptera</taxon>
        <taxon>Polyneoptera</taxon>
        <taxon>Phasmatodea</taxon>
        <taxon>Timematodea</taxon>
        <taxon>Timematoidea</taxon>
        <taxon>Timematidae</taxon>
        <taxon>Timema</taxon>
    </lineage>
</organism>